<gene>
    <name evidence="1" type="ORF">LEA_13614</name>
</gene>
<dbReference type="AlphaFoldDB" id="K1SMZ9"/>
<accession>K1SMZ9</accession>
<proteinExistence type="predicted"/>
<comment type="caution">
    <text evidence="1">The sequence shown here is derived from an EMBL/GenBank/DDBJ whole genome shotgun (WGS) entry which is preliminary data.</text>
</comment>
<dbReference type="EMBL" id="AJWY01009240">
    <property type="protein sequence ID" value="EKC58953.1"/>
    <property type="molecule type" value="Genomic_DNA"/>
</dbReference>
<sequence>MYETEQEIEKVILVAVCSNPNQDPEESLDEL</sequence>
<organism evidence="1">
    <name type="scientific">human gut metagenome</name>
    <dbReference type="NCBI Taxonomy" id="408170"/>
    <lineage>
        <taxon>unclassified sequences</taxon>
        <taxon>metagenomes</taxon>
        <taxon>organismal metagenomes</taxon>
    </lineage>
</organism>
<evidence type="ECO:0000313" key="1">
    <source>
        <dbReference type="EMBL" id="EKC58953.1"/>
    </source>
</evidence>
<name>K1SMZ9_9ZZZZ</name>
<feature type="non-terminal residue" evidence="1">
    <location>
        <position position="31"/>
    </location>
</feature>
<protein>
    <submittedName>
        <fullName evidence="1">Uncharacterized protein</fullName>
    </submittedName>
</protein>
<reference evidence="1" key="1">
    <citation type="journal article" date="2013" name="Environ. Microbiol.">
        <title>Microbiota from the distal guts of lean and obese adolescents exhibit partial functional redundancy besides clear differences in community structure.</title>
        <authorList>
            <person name="Ferrer M."/>
            <person name="Ruiz A."/>
            <person name="Lanza F."/>
            <person name="Haange S.B."/>
            <person name="Oberbach A."/>
            <person name="Till H."/>
            <person name="Bargiela R."/>
            <person name="Campoy C."/>
            <person name="Segura M.T."/>
            <person name="Richter M."/>
            <person name="von Bergen M."/>
            <person name="Seifert J."/>
            <person name="Suarez A."/>
        </authorList>
    </citation>
    <scope>NUCLEOTIDE SEQUENCE</scope>
</reference>